<dbReference type="PANTHER" id="PTHR43542">
    <property type="entry name" value="METHYLTRANSFERASE"/>
    <property type="match status" value="1"/>
</dbReference>
<evidence type="ECO:0000256" key="2">
    <source>
        <dbReference type="ARBA" id="ARBA00022679"/>
    </source>
</evidence>
<dbReference type="Gene3D" id="3.40.50.150">
    <property type="entry name" value="Vaccinia Virus protein VP39"/>
    <property type="match status" value="1"/>
</dbReference>
<dbReference type="InterPro" id="IPR002052">
    <property type="entry name" value="DNA_methylase_N6_adenine_CS"/>
</dbReference>
<keyword evidence="2" id="KW-0808">Transferase</keyword>
<proteinExistence type="predicted"/>
<dbReference type="GO" id="GO:0031167">
    <property type="term" value="P:rRNA methylation"/>
    <property type="evidence" value="ECO:0007669"/>
    <property type="project" value="InterPro"/>
</dbReference>
<accession>A0A1W9NZ34</accession>
<dbReference type="EMBL" id="MZGJ01000004">
    <property type="protein sequence ID" value="OQX51378.1"/>
    <property type="molecule type" value="Genomic_DNA"/>
</dbReference>
<evidence type="ECO:0000313" key="4">
    <source>
        <dbReference type="Proteomes" id="UP000192520"/>
    </source>
</evidence>
<dbReference type="GO" id="GO:0003676">
    <property type="term" value="F:nucleic acid binding"/>
    <property type="evidence" value="ECO:0007669"/>
    <property type="project" value="InterPro"/>
</dbReference>
<evidence type="ECO:0000313" key="3">
    <source>
        <dbReference type="EMBL" id="OQX51378.1"/>
    </source>
</evidence>
<dbReference type="InterPro" id="IPR004398">
    <property type="entry name" value="RNA_MeTrfase_RsmD"/>
</dbReference>
<dbReference type="AlphaFoldDB" id="A0A1W9NZ34"/>
<keyword evidence="1" id="KW-0489">Methyltransferase</keyword>
<dbReference type="PIRSF" id="PIRSF004553">
    <property type="entry name" value="CHP00095"/>
    <property type="match status" value="1"/>
</dbReference>
<dbReference type="Proteomes" id="UP000192520">
    <property type="component" value="Unassembled WGS sequence"/>
</dbReference>
<gene>
    <name evidence="3" type="ORF">B5M47_00790</name>
</gene>
<dbReference type="GO" id="GO:0008168">
    <property type="term" value="F:methyltransferase activity"/>
    <property type="evidence" value="ECO:0007669"/>
    <property type="project" value="UniProtKB-KW"/>
</dbReference>
<comment type="caution">
    <text evidence="3">The sequence shown here is derived from an EMBL/GenBank/DDBJ whole genome shotgun (WGS) entry which is preliminary data.</text>
</comment>
<dbReference type="Pfam" id="PF03602">
    <property type="entry name" value="Cons_hypoth95"/>
    <property type="match status" value="1"/>
</dbReference>
<sequence length="188" mass="20882">MNLKLYALIVRITAGLAKGQQLHIPPVPDLRPTKGMVRQAIFSIINEAVKNARVLDLYAGSGSLGLEALSRGACWVDFVDISIEACRSIKQNAKYSTFLGKTKIHRMSADNFLLSCPPNQYHLIFADPPYELNITHTLAKMPEKLKLNGLVVYLHHKDTKVPPLIGLNLEETRNYGITGVSFLTKVKV</sequence>
<protein>
    <recommendedName>
        <fullName evidence="5">16S rRNA (Guanine(966)-N(2))-methyltransferase RsmD</fullName>
    </recommendedName>
</protein>
<evidence type="ECO:0008006" key="5">
    <source>
        <dbReference type="Google" id="ProtNLM"/>
    </source>
</evidence>
<name>A0A1W9NZ34_UNCC3</name>
<dbReference type="PANTHER" id="PTHR43542:SF1">
    <property type="entry name" value="METHYLTRANSFERASE"/>
    <property type="match status" value="1"/>
</dbReference>
<dbReference type="InterPro" id="IPR029063">
    <property type="entry name" value="SAM-dependent_MTases_sf"/>
</dbReference>
<organism evidence="3 4">
    <name type="scientific">candidate division CPR3 bacterium 4484_211</name>
    <dbReference type="NCBI Taxonomy" id="1968527"/>
    <lineage>
        <taxon>Bacteria</taxon>
        <taxon>Bacteria division CPR3</taxon>
    </lineage>
</organism>
<reference evidence="4" key="1">
    <citation type="submission" date="2017-03" db="EMBL/GenBank/DDBJ databases">
        <title>Novel pathways for hydrocarbon cycling and metabolic interdependencies in hydrothermal sediment communities.</title>
        <authorList>
            <person name="Dombrowski N."/>
            <person name="Seitz K."/>
            <person name="Teske A."/>
            <person name="Baker B."/>
        </authorList>
    </citation>
    <scope>NUCLEOTIDE SEQUENCE [LARGE SCALE GENOMIC DNA]</scope>
</reference>
<dbReference type="STRING" id="1968527.B5M47_00790"/>
<dbReference type="CDD" id="cd02440">
    <property type="entry name" value="AdoMet_MTases"/>
    <property type="match status" value="1"/>
</dbReference>
<dbReference type="PROSITE" id="PS00092">
    <property type="entry name" value="N6_MTASE"/>
    <property type="match status" value="1"/>
</dbReference>
<dbReference type="SUPFAM" id="SSF53335">
    <property type="entry name" value="S-adenosyl-L-methionine-dependent methyltransferases"/>
    <property type="match status" value="1"/>
</dbReference>
<evidence type="ECO:0000256" key="1">
    <source>
        <dbReference type="ARBA" id="ARBA00022603"/>
    </source>
</evidence>